<name>A0A9Q0VUR3_SALPP</name>
<reference evidence="1" key="1">
    <citation type="submission" date="2022-11" db="EMBL/GenBank/DDBJ databases">
        <authorList>
            <person name="Hyden B.L."/>
            <person name="Feng K."/>
            <person name="Yates T."/>
            <person name="Jawdy S."/>
            <person name="Smart L.B."/>
            <person name="Muchero W."/>
        </authorList>
    </citation>
    <scope>NUCLEOTIDE SEQUENCE</scope>
    <source>
        <tissue evidence="1">Shoot tip</tissue>
    </source>
</reference>
<reference evidence="1" key="2">
    <citation type="journal article" date="2023" name="Int. J. Mol. Sci.">
        <title>De Novo Assembly and Annotation of 11 Diverse Shrub Willow (Salix) Genomes Reveals Novel Gene Organization in Sex-Linked Regions.</title>
        <authorList>
            <person name="Hyden B."/>
            <person name="Feng K."/>
            <person name="Yates T.B."/>
            <person name="Jawdy S."/>
            <person name="Cereghino C."/>
            <person name="Smart L.B."/>
            <person name="Muchero W."/>
        </authorList>
    </citation>
    <scope>NUCLEOTIDE SEQUENCE</scope>
    <source>
        <tissue evidence="1">Shoot tip</tissue>
    </source>
</reference>
<dbReference type="GO" id="GO:0042138">
    <property type="term" value="P:meiotic DNA double-strand break formation"/>
    <property type="evidence" value="ECO:0007669"/>
    <property type="project" value="InterPro"/>
</dbReference>
<dbReference type="AlphaFoldDB" id="A0A9Q0VUR3"/>
<accession>A0A9Q0VUR3</accession>
<dbReference type="PANTHER" id="PTHR37176">
    <property type="entry name" value="F10K1.23"/>
    <property type="match status" value="1"/>
</dbReference>
<dbReference type="OrthoDB" id="1925581at2759"/>
<dbReference type="InterPro" id="IPR044969">
    <property type="entry name" value="DFO"/>
</dbReference>
<organism evidence="1 2">
    <name type="scientific">Salix purpurea</name>
    <name type="common">Purple osier willow</name>
    <dbReference type="NCBI Taxonomy" id="77065"/>
    <lineage>
        <taxon>Eukaryota</taxon>
        <taxon>Viridiplantae</taxon>
        <taxon>Streptophyta</taxon>
        <taxon>Embryophyta</taxon>
        <taxon>Tracheophyta</taxon>
        <taxon>Spermatophyta</taxon>
        <taxon>Magnoliopsida</taxon>
        <taxon>eudicotyledons</taxon>
        <taxon>Gunneridae</taxon>
        <taxon>Pentapetalae</taxon>
        <taxon>rosids</taxon>
        <taxon>fabids</taxon>
        <taxon>Malpighiales</taxon>
        <taxon>Salicaceae</taxon>
        <taxon>Saliceae</taxon>
        <taxon>Salix</taxon>
    </lineage>
</organism>
<evidence type="ECO:0000313" key="2">
    <source>
        <dbReference type="Proteomes" id="UP001151532"/>
    </source>
</evidence>
<dbReference type="PANTHER" id="PTHR37176:SF1">
    <property type="entry name" value="PROTEIN DOUBLE-STRAND BREAK FORMATION"/>
    <property type="match status" value="1"/>
</dbReference>
<comment type="caution">
    <text evidence="1">The sequence shown here is derived from an EMBL/GenBank/DDBJ whole genome shotgun (WGS) entry which is preliminary data.</text>
</comment>
<proteinExistence type="predicted"/>
<evidence type="ECO:0000313" key="1">
    <source>
        <dbReference type="EMBL" id="KAJ6754953.1"/>
    </source>
</evidence>
<keyword evidence="2" id="KW-1185">Reference proteome</keyword>
<sequence>MAGDTETPHQITLFRSQITTRRFNDESLRILESLLVFKDVKSQAETRSDLKQFLRFESLSVFQEIKYKTVYQKLSLLQFFVRAFALIGDTESCLALKYEALLFRDVKSTSDQSLHVSYLEWLDFAQHLLDQGFYSIATQACEKALACFQKKDVADAKTGDFIENARVIEYIKRFKDRAMKSAASGSGVFRTPLYIAFLGSDKFKYCYILVCGLSSFSERRAQAAEYLKRRIVEKSRICSSFRTETKSAASTLFRNGIKKRHARELRKHQSLQQSIEF</sequence>
<dbReference type="EMBL" id="JAPFFK010000007">
    <property type="protein sequence ID" value="KAJ6754953.1"/>
    <property type="molecule type" value="Genomic_DNA"/>
</dbReference>
<protein>
    <submittedName>
        <fullName evidence="1">F10K1.23</fullName>
    </submittedName>
</protein>
<gene>
    <name evidence="1" type="ORF">OIU79_027546</name>
</gene>
<dbReference type="Proteomes" id="UP001151532">
    <property type="component" value="Chromosome 16"/>
</dbReference>